<evidence type="ECO:0000313" key="1">
    <source>
        <dbReference type="EMBL" id="CAF3483811.1"/>
    </source>
</evidence>
<evidence type="ECO:0008006" key="3">
    <source>
        <dbReference type="Google" id="ProtNLM"/>
    </source>
</evidence>
<dbReference type="Proteomes" id="UP000663833">
    <property type="component" value="Unassembled WGS sequence"/>
</dbReference>
<dbReference type="AlphaFoldDB" id="A0A818G0R3"/>
<protein>
    <recommendedName>
        <fullName evidence="3">Integrase zinc-binding domain-containing protein</fullName>
    </recommendedName>
</protein>
<comment type="caution">
    <text evidence="1">The sequence shown here is derived from an EMBL/GenBank/DDBJ whole genome shotgun (WGS) entry which is preliminary data.</text>
</comment>
<accession>A0A818G0R3</accession>
<proteinExistence type="predicted"/>
<gene>
    <name evidence="1" type="ORF">LUA448_LOCUS24191</name>
</gene>
<reference evidence="1" key="1">
    <citation type="submission" date="2021-02" db="EMBL/GenBank/DDBJ databases">
        <authorList>
            <person name="Nowell W R."/>
        </authorList>
    </citation>
    <scope>NUCLEOTIDE SEQUENCE</scope>
</reference>
<dbReference type="EMBL" id="CAJNYD010003195">
    <property type="protein sequence ID" value="CAF3483811.1"/>
    <property type="molecule type" value="Genomic_DNA"/>
</dbReference>
<sequence length="168" mass="19235">MNIFHQKLESYINSIDVKKQTNYTIKNDINTFRLVQIGLCELIYTTKSNLPLIAHEKIYECHIAVGHSDRDKTWAEIKTRYAGIPQQAISIFIYMCDVCQTRRSFPKATSGKPIISIGFLTRLANIILNLKLNWPDLIITNGRPKYPQSQGLIERANAVVQKNVRETA</sequence>
<organism evidence="1 2">
    <name type="scientific">Rotaria socialis</name>
    <dbReference type="NCBI Taxonomy" id="392032"/>
    <lineage>
        <taxon>Eukaryota</taxon>
        <taxon>Metazoa</taxon>
        <taxon>Spiralia</taxon>
        <taxon>Gnathifera</taxon>
        <taxon>Rotifera</taxon>
        <taxon>Eurotatoria</taxon>
        <taxon>Bdelloidea</taxon>
        <taxon>Philodinida</taxon>
        <taxon>Philodinidae</taxon>
        <taxon>Rotaria</taxon>
    </lineage>
</organism>
<evidence type="ECO:0000313" key="2">
    <source>
        <dbReference type="Proteomes" id="UP000663833"/>
    </source>
</evidence>
<name>A0A818G0R3_9BILA</name>